<keyword evidence="2" id="KW-1133">Transmembrane helix</keyword>
<evidence type="ECO:0000313" key="3">
    <source>
        <dbReference type="EMBL" id="MBP2364308.1"/>
    </source>
</evidence>
<feature type="region of interest" description="Disordered" evidence="1">
    <location>
        <begin position="1"/>
        <end position="28"/>
    </location>
</feature>
<evidence type="ECO:0008006" key="5">
    <source>
        <dbReference type="Google" id="ProtNLM"/>
    </source>
</evidence>
<name>A0ABS4VK56_9PSEU</name>
<feature type="compositionally biased region" description="Basic and acidic residues" evidence="1">
    <location>
        <begin position="1"/>
        <end position="17"/>
    </location>
</feature>
<dbReference type="RefSeq" id="WP_210024381.1">
    <property type="nucleotide sequence ID" value="NZ_JAGINU010000001.1"/>
</dbReference>
<feature type="transmembrane region" description="Helical" evidence="2">
    <location>
        <begin position="82"/>
        <end position="101"/>
    </location>
</feature>
<dbReference type="Pfam" id="PF11239">
    <property type="entry name" value="DUF3040"/>
    <property type="match status" value="1"/>
</dbReference>
<dbReference type="EMBL" id="JAGINU010000001">
    <property type="protein sequence ID" value="MBP2364308.1"/>
    <property type="molecule type" value="Genomic_DNA"/>
</dbReference>
<feature type="transmembrane region" description="Helical" evidence="2">
    <location>
        <begin position="56"/>
        <end position="76"/>
    </location>
</feature>
<dbReference type="InterPro" id="IPR021401">
    <property type="entry name" value="DUF3040"/>
</dbReference>
<evidence type="ECO:0000256" key="2">
    <source>
        <dbReference type="SAM" id="Phobius"/>
    </source>
</evidence>
<gene>
    <name evidence="3" type="ORF">JOF36_000004</name>
</gene>
<comment type="caution">
    <text evidence="3">The sequence shown here is derived from an EMBL/GenBank/DDBJ whole genome shotgun (WGS) entry which is preliminary data.</text>
</comment>
<protein>
    <recommendedName>
        <fullName evidence="5">DUF3040 family protein</fullName>
    </recommendedName>
</protein>
<sequence>MLEDRPARPLDERERSALAEISSATRREDPGLAHRLEGIEGITHPPVRRTGTPLRLSVVGVVMAAAMLFGLLVALLPPQVAPALVLGVLLVGVPGGCLLWARRRGEF</sequence>
<accession>A0ABS4VK56</accession>
<keyword evidence="4" id="KW-1185">Reference proteome</keyword>
<evidence type="ECO:0000313" key="4">
    <source>
        <dbReference type="Proteomes" id="UP001519295"/>
    </source>
</evidence>
<organism evidence="3 4">
    <name type="scientific">Pseudonocardia parietis</name>
    <dbReference type="NCBI Taxonomy" id="570936"/>
    <lineage>
        <taxon>Bacteria</taxon>
        <taxon>Bacillati</taxon>
        <taxon>Actinomycetota</taxon>
        <taxon>Actinomycetes</taxon>
        <taxon>Pseudonocardiales</taxon>
        <taxon>Pseudonocardiaceae</taxon>
        <taxon>Pseudonocardia</taxon>
    </lineage>
</organism>
<keyword evidence="2" id="KW-0472">Membrane</keyword>
<evidence type="ECO:0000256" key="1">
    <source>
        <dbReference type="SAM" id="MobiDB-lite"/>
    </source>
</evidence>
<reference evidence="3 4" key="1">
    <citation type="submission" date="2021-03" db="EMBL/GenBank/DDBJ databases">
        <title>Sequencing the genomes of 1000 actinobacteria strains.</title>
        <authorList>
            <person name="Klenk H.-P."/>
        </authorList>
    </citation>
    <scope>NUCLEOTIDE SEQUENCE [LARGE SCALE GENOMIC DNA]</scope>
    <source>
        <strain evidence="3 4">DSM 45256</strain>
    </source>
</reference>
<proteinExistence type="predicted"/>
<keyword evidence="2" id="KW-0812">Transmembrane</keyword>
<dbReference type="Proteomes" id="UP001519295">
    <property type="component" value="Unassembled WGS sequence"/>
</dbReference>